<dbReference type="AlphaFoldDB" id="F8JL86"/>
<accession>G8XG98</accession>
<dbReference type="InterPro" id="IPR009081">
    <property type="entry name" value="PP-bd_ACP"/>
</dbReference>
<dbReference type="Proteomes" id="UP000007842">
    <property type="component" value="Plasmid pSCATT"/>
</dbReference>
<dbReference type="OrthoDB" id="677810at2"/>
<dbReference type="PATRIC" id="fig|1003195.11.peg.292"/>
<gene>
    <name evidence="2" type="ordered locus">SCATT_p14350</name>
</gene>
<geneLocation type="plasmid" evidence="2 3">
    <name>pSCATT</name>
</geneLocation>
<dbReference type="PROSITE" id="PS50075">
    <property type="entry name" value="CARRIER"/>
    <property type="match status" value="1"/>
</dbReference>
<dbReference type="EMBL" id="CP003229">
    <property type="protein sequence ID" value="AEW99628.1"/>
    <property type="molecule type" value="Genomic_DNA"/>
</dbReference>
<evidence type="ECO:0000313" key="3">
    <source>
        <dbReference type="Proteomes" id="UP000007842"/>
    </source>
</evidence>
<evidence type="ECO:0000259" key="1">
    <source>
        <dbReference type="PROSITE" id="PS50075"/>
    </source>
</evidence>
<accession>F8JL86</accession>
<dbReference type="InterPro" id="IPR036736">
    <property type="entry name" value="ACP-like_sf"/>
</dbReference>
<proteinExistence type="predicted"/>
<protein>
    <recommendedName>
        <fullName evidence="1">Carrier domain-containing protein</fullName>
    </recommendedName>
</protein>
<dbReference type="Pfam" id="PF00550">
    <property type="entry name" value="PP-binding"/>
    <property type="match status" value="1"/>
</dbReference>
<name>F8JL86_STREN</name>
<keyword evidence="2" id="KW-0614">Plasmid</keyword>
<dbReference type="KEGG" id="sct:SCAT_p0309"/>
<dbReference type="SUPFAM" id="SSF47336">
    <property type="entry name" value="ACP-like"/>
    <property type="match status" value="1"/>
</dbReference>
<keyword evidence="3" id="KW-1185">Reference proteome</keyword>
<dbReference type="HOGENOM" id="CLU_108696_16_4_11"/>
<sequence length="85" mass="9645">MTDFRAPVRDFILARFPNLELADDDDIFALGFVNSLFAMELVMFVEKTFGTKVPNNEIRLDNFRTVERMGDLVARITAGDRATVS</sequence>
<feature type="domain" description="Carrier" evidence="1">
    <location>
        <begin position="1"/>
        <end position="77"/>
    </location>
</feature>
<evidence type="ECO:0000313" key="2">
    <source>
        <dbReference type="EMBL" id="AEW99628.1"/>
    </source>
</evidence>
<dbReference type="Gene3D" id="1.10.1200.10">
    <property type="entry name" value="ACP-like"/>
    <property type="match status" value="1"/>
</dbReference>
<organism evidence="2 3">
    <name type="scientific">Streptantibioticus cattleyicolor (strain ATCC 35852 / DSM 46488 / JCM 4925 / NBRC 14057 / NRRL 8057)</name>
    <name type="common">Streptomyces cattleya</name>
    <dbReference type="NCBI Taxonomy" id="1003195"/>
    <lineage>
        <taxon>Bacteria</taxon>
        <taxon>Bacillati</taxon>
        <taxon>Actinomycetota</taxon>
        <taxon>Actinomycetes</taxon>
        <taxon>Kitasatosporales</taxon>
        <taxon>Streptomycetaceae</taxon>
        <taxon>Streptantibioticus</taxon>
    </lineage>
</organism>
<reference evidence="3" key="1">
    <citation type="submission" date="2011-12" db="EMBL/GenBank/DDBJ databases">
        <title>Complete genome sequence of Streptomyces cattleya strain DSM 46488.</title>
        <authorList>
            <person name="Ou H.-Y."/>
            <person name="Li P."/>
            <person name="Zhao C."/>
            <person name="O'Hagan D."/>
            <person name="Deng Z."/>
        </authorList>
    </citation>
    <scope>NUCLEOTIDE SEQUENCE [LARGE SCALE GENOMIC DNA]</scope>
    <source>
        <strain evidence="3">ATCC 35852 / DSM 46488 / JCM 4925 / NBRC 14057 / NRRL 8057</strain>
        <plasmid evidence="3">Plasmid pSCATT</plasmid>
    </source>
</reference>
<dbReference type="KEGG" id="scy:SCATT_p14350"/>
<dbReference type="RefSeq" id="WP_014150764.1">
    <property type="nucleotide sequence ID" value="NC_016113.1"/>
</dbReference>